<dbReference type="Pfam" id="PF00270">
    <property type="entry name" value="DEAD"/>
    <property type="match status" value="1"/>
</dbReference>
<protein>
    <recommendedName>
        <fullName evidence="1">Helicase ATP-binding domain-containing protein</fullName>
    </recommendedName>
</protein>
<evidence type="ECO:0000259" key="1">
    <source>
        <dbReference type="PROSITE" id="PS51192"/>
    </source>
</evidence>
<dbReference type="InterPro" id="IPR011545">
    <property type="entry name" value="DEAD/DEAH_box_helicase_dom"/>
</dbReference>
<dbReference type="EMBL" id="PUHW01000020">
    <property type="protein sequence ID" value="KAG0690748.1"/>
    <property type="molecule type" value="Genomic_DNA"/>
</dbReference>
<dbReference type="GO" id="GO:0003676">
    <property type="term" value="F:nucleic acid binding"/>
    <property type="evidence" value="ECO:0007669"/>
    <property type="project" value="InterPro"/>
</dbReference>
<dbReference type="Proteomes" id="UP000697127">
    <property type="component" value="Unassembled WGS sequence"/>
</dbReference>
<feature type="domain" description="Helicase ATP-binding" evidence="1">
    <location>
        <begin position="150"/>
        <end position="312"/>
    </location>
</feature>
<reference evidence="2" key="1">
    <citation type="submission" date="2020-11" db="EMBL/GenBank/DDBJ databases">
        <title>Kefir isolates.</title>
        <authorList>
            <person name="Marcisauskas S."/>
            <person name="Kim Y."/>
            <person name="Blasche S."/>
        </authorList>
    </citation>
    <scope>NUCLEOTIDE SEQUENCE</scope>
    <source>
        <strain evidence="2">Olga-1</strain>
    </source>
</reference>
<dbReference type="InterPro" id="IPR014001">
    <property type="entry name" value="Helicase_ATP-bd"/>
</dbReference>
<keyword evidence="3" id="KW-1185">Reference proteome</keyword>
<evidence type="ECO:0000313" key="2">
    <source>
        <dbReference type="EMBL" id="KAG0690748.1"/>
    </source>
</evidence>
<organism evidence="2 3">
    <name type="scientific">Pichia californica</name>
    <dbReference type="NCBI Taxonomy" id="460514"/>
    <lineage>
        <taxon>Eukaryota</taxon>
        <taxon>Fungi</taxon>
        <taxon>Dikarya</taxon>
        <taxon>Ascomycota</taxon>
        <taxon>Saccharomycotina</taxon>
        <taxon>Pichiomycetes</taxon>
        <taxon>Pichiales</taxon>
        <taxon>Pichiaceae</taxon>
        <taxon>Pichia</taxon>
    </lineage>
</organism>
<gene>
    <name evidence="2" type="ORF">C6P40_001693</name>
</gene>
<dbReference type="InterPro" id="IPR027417">
    <property type="entry name" value="P-loop_NTPase"/>
</dbReference>
<sequence>MKFLSKNISSRVTVLLQKIGGHIDCNAQNLRQAFQLLNEGIAAESNTDIAFFVTQFVNQNSGHNALTALNKYAYDADGNQDTRLDLFETGYRFMLARDSKIGFCKAVKKVEKVLTPVVSHLVFGIEELVEAKESLYDNLEFRKFQFEVINGIGACNHVYALQAATGFGKTVVFSIILKAIIKKDPGLVNLIVVPYSALEVDMTERLFKLGFNVGRFSEVRTVASKRSRRDVYVGNHSALKDCNLDILRNDLGLLVFDEAHSVSLDVEYRGDVIDEFKKYNLNKFMKIILLSATMPKTIAVDVCARLAIDSSFIYSNLIHSCSNVGKILIYQRETKFGYPIEDLKDMLNRYCDKFKVGKAVVFFRSNVLESVYKDVDKKYPRSYYHNNNNNSSFRRLVLVNNIFKSKPETENECHEVQSLTQLQSKDSNNSSLNNEYWNTSFKTWRKFLSSLDAENGLKIDLNIEDCDKVLYLFYKIFIKKWVTLEDIVKRYIHDGGDIHVAHSNKLLTVN</sequence>
<evidence type="ECO:0000313" key="3">
    <source>
        <dbReference type="Proteomes" id="UP000697127"/>
    </source>
</evidence>
<dbReference type="Gene3D" id="3.40.50.300">
    <property type="entry name" value="P-loop containing nucleotide triphosphate hydrolases"/>
    <property type="match status" value="1"/>
</dbReference>
<dbReference type="AlphaFoldDB" id="A0A9P6WQZ6"/>
<name>A0A9P6WQZ6_9ASCO</name>
<dbReference type="PROSITE" id="PS51192">
    <property type="entry name" value="HELICASE_ATP_BIND_1"/>
    <property type="match status" value="1"/>
</dbReference>
<dbReference type="SMART" id="SM00487">
    <property type="entry name" value="DEXDc"/>
    <property type="match status" value="1"/>
</dbReference>
<comment type="caution">
    <text evidence="2">The sequence shown here is derived from an EMBL/GenBank/DDBJ whole genome shotgun (WGS) entry which is preliminary data.</text>
</comment>
<dbReference type="GO" id="GO:0005524">
    <property type="term" value="F:ATP binding"/>
    <property type="evidence" value="ECO:0007669"/>
    <property type="project" value="InterPro"/>
</dbReference>
<proteinExistence type="predicted"/>
<accession>A0A9P6WQZ6</accession>
<dbReference type="SUPFAM" id="SSF52540">
    <property type="entry name" value="P-loop containing nucleoside triphosphate hydrolases"/>
    <property type="match status" value="1"/>
</dbReference>